<gene>
    <name evidence="1" type="ORF">K3G42_024421</name>
</gene>
<organism evidence="1 2">
    <name type="scientific">Sphaerodactylus townsendi</name>
    <dbReference type="NCBI Taxonomy" id="933632"/>
    <lineage>
        <taxon>Eukaryota</taxon>
        <taxon>Metazoa</taxon>
        <taxon>Chordata</taxon>
        <taxon>Craniata</taxon>
        <taxon>Vertebrata</taxon>
        <taxon>Euteleostomi</taxon>
        <taxon>Lepidosauria</taxon>
        <taxon>Squamata</taxon>
        <taxon>Bifurcata</taxon>
        <taxon>Gekkota</taxon>
        <taxon>Sphaerodactylidae</taxon>
        <taxon>Sphaerodactylus</taxon>
    </lineage>
</organism>
<protein>
    <submittedName>
        <fullName evidence="1">Uncharacterized protein</fullName>
    </submittedName>
</protein>
<evidence type="ECO:0000313" key="1">
    <source>
        <dbReference type="EMBL" id="KAH8003818.1"/>
    </source>
</evidence>
<evidence type="ECO:0000313" key="2">
    <source>
        <dbReference type="Proteomes" id="UP000827872"/>
    </source>
</evidence>
<comment type="caution">
    <text evidence="1">The sequence shown here is derived from an EMBL/GenBank/DDBJ whole genome shotgun (WGS) entry which is preliminary data.</text>
</comment>
<accession>A0ACB8FEX0</accession>
<dbReference type="Proteomes" id="UP000827872">
    <property type="component" value="Linkage Group LG09"/>
</dbReference>
<name>A0ACB8FEX0_9SAUR</name>
<reference evidence="1" key="1">
    <citation type="submission" date="2021-08" db="EMBL/GenBank/DDBJ databases">
        <title>The first chromosome-level gecko genome reveals the dynamic sex chromosomes of Neotropical dwarf geckos (Sphaerodactylidae: Sphaerodactylus).</title>
        <authorList>
            <person name="Pinto B.J."/>
            <person name="Keating S.E."/>
            <person name="Gamble T."/>
        </authorList>
    </citation>
    <scope>NUCLEOTIDE SEQUENCE</scope>
    <source>
        <strain evidence="1">TG3544</strain>
    </source>
</reference>
<keyword evidence="2" id="KW-1185">Reference proteome</keyword>
<sequence>MRRSAAPSQLLGNSAKKPRFMPPGKANTLYLKKEPSYSDLDIEVAEVKEKQQTGSTFVNSSSSACGFSPITSGKLDRGDAESWHSDMGVKSVYKTKTGKKTHLKVILI</sequence>
<dbReference type="EMBL" id="CM037622">
    <property type="protein sequence ID" value="KAH8003818.1"/>
    <property type="molecule type" value="Genomic_DNA"/>
</dbReference>
<proteinExistence type="predicted"/>